<evidence type="ECO:0000259" key="15">
    <source>
        <dbReference type="Pfam" id="PF21180"/>
    </source>
</evidence>
<keyword evidence="7" id="KW-0460">Magnesium</keyword>
<evidence type="ECO:0000313" key="16">
    <source>
        <dbReference type="EMBL" id="KIK09722.1"/>
    </source>
</evidence>
<evidence type="ECO:0000256" key="2">
    <source>
        <dbReference type="ARBA" id="ARBA00001946"/>
    </source>
</evidence>
<dbReference type="PRINTS" id="PR01551">
    <property type="entry name" value="SPO11HOMOLOG"/>
</dbReference>
<dbReference type="Pfam" id="PF04406">
    <property type="entry name" value="TP6A_N"/>
    <property type="match status" value="1"/>
</dbReference>
<sequence length="452" mass="50263">MVLSFLTQLVLPQRADNSASSEDNCQKAHSKLKQDDKVKPKVEIMLVDRKRNTLEGTTSYKCIRYPKKSTTGSARPLAQLMRLLDLTHEAILDDLPATKRDIFYKDVALFKTQKVVDNLVDDLAATFQIQRSDLNIRASTKGLISGAGLTIQLLSGEAIQLIDTEGSIIPAGEDIESFSMDEDVAWVLIVEKEAVFQTLCRLGITDVDSIVYSRLFQGKGYPDVATRHLVKSLADALPRTIPIMALVDGDPYGLDILSVYKYGSLSLQHESGKLATKRIKWLGMWASELETLGIDRDNLLPISKHDEKKAFSMLLRPTSQLPEKWKKELMHMLHSRRKAEIEILSNVSNLQFAETFQRNSSEDKWLCSAEAHDVLLNRTHFPNSSNASSSLVQTNGSPSTLSRVALSVASSTPPNSHGQNQAASRSPVLRYLNSKISQIMVSSLARSHRFVA</sequence>
<evidence type="ECO:0000256" key="8">
    <source>
        <dbReference type="ARBA" id="ARBA00023029"/>
    </source>
</evidence>
<dbReference type="GO" id="GO:0003918">
    <property type="term" value="F:DNA topoisomerase type II (double strand cut, ATP-hydrolyzing) activity"/>
    <property type="evidence" value="ECO:0007669"/>
    <property type="project" value="UniProtKB-UniRule"/>
</dbReference>
<keyword evidence="17" id="KW-1185">Reference proteome</keyword>
<protein>
    <recommendedName>
        <fullName evidence="5">DNA topoisomerase (ATP-hydrolyzing)</fullName>
        <ecNumber evidence="5">5.6.2.2</ecNumber>
    </recommendedName>
</protein>
<dbReference type="InterPro" id="IPR002815">
    <property type="entry name" value="Spo11/TopoVI_A"/>
</dbReference>
<dbReference type="GO" id="GO:0000706">
    <property type="term" value="P:meiotic DNA double-strand break processing"/>
    <property type="evidence" value="ECO:0007669"/>
    <property type="project" value="TreeGrafter"/>
</dbReference>
<reference evidence="17" key="2">
    <citation type="submission" date="2015-01" db="EMBL/GenBank/DDBJ databases">
        <title>Evolutionary Origins and Diversification of the Mycorrhizal Mutualists.</title>
        <authorList>
            <consortium name="DOE Joint Genome Institute"/>
            <consortium name="Mycorrhizal Genomics Consortium"/>
            <person name="Kohler A."/>
            <person name="Kuo A."/>
            <person name="Nagy L.G."/>
            <person name="Floudas D."/>
            <person name="Copeland A."/>
            <person name="Barry K.W."/>
            <person name="Cichocki N."/>
            <person name="Veneault-Fourrey C."/>
            <person name="LaButti K."/>
            <person name="Lindquist E.A."/>
            <person name="Lipzen A."/>
            <person name="Lundell T."/>
            <person name="Morin E."/>
            <person name="Murat C."/>
            <person name="Riley R."/>
            <person name="Ohm R."/>
            <person name="Sun H."/>
            <person name="Tunlid A."/>
            <person name="Henrissat B."/>
            <person name="Grigoriev I.V."/>
            <person name="Hibbett D.S."/>
            <person name="Martin F."/>
        </authorList>
    </citation>
    <scope>NUCLEOTIDE SEQUENCE [LARGE SCALE GENOMIC DNA]</scope>
    <source>
        <strain evidence="17">LaAM-08-1</strain>
    </source>
</reference>
<feature type="region of interest" description="Disordered" evidence="13">
    <location>
        <begin position="16"/>
        <end position="36"/>
    </location>
</feature>
<evidence type="ECO:0000259" key="14">
    <source>
        <dbReference type="Pfam" id="PF04406"/>
    </source>
</evidence>
<dbReference type="EC" id="5.6.2.2" evidence="5"/>
<accession>A0A0C9YH70</accession>
<comment type="catalytic activity">
    <reaction evidence="1 12">
        <text>ATP-dependent breakage, passage and rejoining of double-stranded DNA.</text>
        <dbReference type="EC" id="5.6.2.2"/>
    </reaction>
</comment>
<dbReference type="InterPro" id="IPR036078">
    <property type="entry name" value="Spo11/TopoVI_A_sf"/>
</dbReference>
<comment type="similarity">
    <text evidence="4 12">Belongs to the TOP6A family.</text>
</comment>
<evidence type="ECO:0000256" key="10">
    <source>
        <dbReference type="ARBA" id="ARBA00023235"/>
    </source>
</evidence>
<keyword evidence="6" id="KW-0479">Metal-binding</keyword>
<evidence type="ECO:0000256" key="7">
    <source>
        <dbReference type="ARBA" id="ARBA00022842"/>
    </source>
</evidence>
<dbReference type="PROSITE" id="PS52041">
    <property type="entry name" value="TOPO_IIB"/>
    <property type="match status" value="1"/>
</dbReference>
<dbReference type="GO" id="GO:0046872">
    <property type="term" value="F:metal ion binding"/>
    <property type="evidence" value="ECO:0007669"/>
    <property type="project" value="UniProtKB-KW"/>
</dbReference>
<comment type="subcellular location">
    <subcellularLocation>
        <location evidence="3">Nucleus</location>
    </subcellularLocation>
</comment>
<dbReference type="GO" id="GO:0003677">
    <property type="term" value="F:DNA binding"/>
    <property type="evidence" value="ECO:0007669"/>
    <property type="project" value="UniProtKB-UniRule"/>
</dbReference>
<evidence type="ECO:0000256" key="6">
    <source>
        <dbReference type="ARBA" id="ARBA00022723"/>
    </source>
</evidence>
<dbReference type="InterPro" id="IPR013048">
    <property type="entry name" value="Meiotic_Spo11"/>
</dbReference>
<dbReference type="Pfam" id="PF21180">
    <property type="entry name" value="TOP6A-Spo11_Toprim"/>
    <property type="match status" value="1"/>
</dbReference>
<organism evidence="16 17">
    <name type="scientific">Laccaria amethystina LaAM-08-1</name>
    <dbReference type="NCBI Taxonomy" id="1095629"/>
    <lineage>
        <taxon>Eukaryota</taxon>
        <taxon>Fungi</taxon>
        <taxon>Dikarya</taxon>
        <taxon>Basidiomycota</taxon>
        <taxon>Agaricomycotina</taxon>
        <taxon>Agaricomycetes</taxon>
        <taxon>Agaricomycetidae</taxon>
        <taxon>Agaricales</taxon>
        <taxon>Agaricineae</taxon>
        <taxon>Hydnangiaceae</taxon>
        <taxon>Laccaria</taxon>
    </lineage>
</organism>
<proteinExistence type="inferred from homology"/>
<dbReference type="SUPFAM" id="SSF56726">
    <property type="entry name" value="DNA topoisomerase IV, alpha subunit"/>
    <property type="match status" value="1"/>
</dbReference>
<dbReference type="InterPro" id="IPR013049">
    <property type="entry name" value="Spo11/TopoVI_A_N"/>
</dbReference>
<dbReference type="PANTHER" id="PTHR10848">
    <property type="entry name" value="MEIOTIC RECOMBINATION PROTEIN SPO11"/>
    <property type="match status" value="1"/>
</dbReference>
<reference evidence="16 17" key="1">
    <citation type="submission" date="2014-04" db="EMBL/GenBank/DDBJ databases">
        <authorList>
            <consortium name="DOE Joint Genome Institute"/>
            <person name="Kuo A."/>
            <person name="Kohler A."/>
            <person name="Nagy L.G."/>
            <person name="Floudas D."/>
            <person name="Copeland A."/>
            <person name="Barry K.W."/>
            <person name="Cichocki N."/>
            <person name="Veneault-Fourrey C."/>
            <person name="LaButti K."/>
            <person name="Lindquist E.A."/>
            <person name="Lipzen A."/>
            <person name="Lundell T."/>
            <person name="Morin E."/>
            <person name="Murat C."/>
            <person name="Sun H."/>
            <person name="Tunlid A."/>
            <person name="Henrissat B."/>
            <person name="Grigoriev I.V."/>
            <person name="Hibbett D.S."/>
            <person name="Martin F."/>
            <person name="Nordberg H.P."/>
            <person name="Cantor M.N."/>
            <person name="Hua S.X."/>
        </authorList>
    </citation>
    <scope>NUCLEOTIDE SEQUENCE [LARGE SCALE GENOMIC DNA]</scope>
    <source>
        <strain evidence="16 17">LaAM-08-1</strain>
    </source>
</reference>
<feature type="domain" description="Spo11/DNA topoisomerase VI subunit A N-terminal" evidence="14">
    <location>
        <begin position="76"/>
        <end position="136"/>
    </location>
</feature>
<dbReference type="EMBL" id="KN838537">
    <property type="protein sequence ID" value="KIK09722.1"/>
    <property type="molecule type" value="Genomic_DNA"/>
</dbReference>
<gene>
    <name evidence="16" type="ORF">K443DRAFT_81730</name>
</gene>
<evidence type="ECO:0000256" key="3">
    <source>
        <dbReference type="ARBA" id="ARBA00004123"/>
    </source>
</evidence>
<dbReference type="HOGENOM" id="CLU_037229_0_0_1"/>
<evidence type="ECO:0000256" key="12">
    <source>
        <dbReference type="PROSITE-ProRule" id="PRU01385"/>
    </source>
</evidence>
<evidence type="ECO:0000256" key="1">
    <source>
        <dbReference type="ARBA" id="ARBA00000185"/>
    </source>
</evidence>
<dbReference type="Gene3D" id="1.10.10.10">
    <property type="entry name" value="Winged helix-like DNA-binding domain superfamily/Winged helix DNA-binding domain"/>
    <property type="match status" value="1"/>
</dbReference>
<dbReference type="PRINTS" id="PR01550">
    <property type="entry name" value="TOP6AFAMILY"/>
</dbReference>
<evidence type="ECO:0000256" key="9">
    <source>
        <dbReference type="ARBA" id="ARBA00023125"/>
    </source>
</evidence>
<dbReference type="Proteomes" id="UP000054477">
    <property type="component" value="Unassembled WGS sequence"/>
</dbReference>
<dbReference type="Gene3D" id="3.40.1360.10">
    <property type="match status" value="1"/>
</dbReference>
<dbReference type="OrthoDB" id="5377392at2759"/>
<evidence type="ECO:0000256" key="4">
    <source>
        <dbReference type="ARBA" id="ARBA00006559"/>
    </source>
</evidence>
<dbReference type="InterPro" id="IPR034136">
    <property type="entry name" value="TOPRIM_Topo6A/Spo11"/>
</dbReference>
<evidence type="ECO:0000313" key="17">
    <source>
        <dbReference type="Proteomes" id="UP000054477"/>
    </source>
</evidence>
<dbReference type="STRING" id="1095629.A0A0C9YH70"/>
<evidence type="ECO:0000256" key="11">
    <source>
        <dbReference type="ARBA" id="ARBA00023242"/>
    </source>
</evidence>
<evidence type="ECO:0000256" key="13">
    <source>
        <dbReference type="SAM" id="MobiDB-lite"/>
    </source>
</evidence>
<keyword evidence="9 12" id="KW-0238">DNA-binding</keyword>
<keyword evidence="11" id="KW-0539">Nucleus</keyword>
<comment type="cofactor">
    <cofactor evidence="2">
        <name>Mg(2+)</name>
        <dbReference type="ChEBI" id="CHEBI:18420"/>
    </cofactor>
</comment>
<dbReference type="GO" id="GO:0042138">
    <property type="term" value="P:meiotic DNA double-strand break formation"/>
    <property type="evidence" value="ECO:0007669"/>
    <property type="project" value="InterPro"/>
</dbReference>
<dbReference type="CDD" id="cd00223">
    <property type="entry name" value="TOPRIM_TopoIIB_SPO"/>
    <property type="match status" value="1"/>
</dbReference>
<name>A0A0C9YH70_9AGAR</name>
<dbReference type="PANTHER" id="PTHR10848:SF0">
    <property type="entry name" value="MEIOTIC RECOMBINATION PROTEIN SPO11"/>
    <property type="match status" value="1"/>
</dbReference>
<dbReference type="GO" id="GO:0007131">
    <property type="term" value="P:reciprocal meiotic recombination"/>
    <property type="evidence" value="ECO:0007669"/>
    <property type="project" value="TreeGrafter"/>
</dbReference>
<keyword evidence="8 12" id="KW-0799">Topoisomerase</keyword>
<dbReference type="GO" id="GO:0000228">
    <property type="term" value="C:nuclear chromosome"/>
    <property type="evidence" value="ECO:0007669"/>
    <property type="project" value="TreeGrafter"/>
</dbReference>
<feature type="domain" description="Topoisomerase 6 subunit A/Spo11 TOPRIM" evidence="15">
    <location>
        <begin position="186"/>
        <end position="353"/>
    </location>
</feature>
<evidence type="ECO:0000256" key="5">
    <source>
        <dbReference type="ARBA" id="ARBA00012895"/>
    </source>
</evidence>
<keyword evidence="10 12" id="KW-0413">Isomerase</keyword>
<feature type="active site" description="O-(5'-phospho-DNA)-tyrosine intermediate" evidence="12">
    <location>
        <position position="104"/>
    </location>
</feature>
<dbReference type="AlphaFoldDB" id="A0A0C9YH70"/>
<dbReference type="InterPro" id="IPR036388">
    <property type="entry name" value="WH-like_DNA-bd_sf"/>
</dbReference>
<dbReference type="GO" id="GO:0005524">
    <property type="term" value="F:ATP binding"/>
    <property type="evidence" value="ECO:0007669"/>
    <property type="project" value="InterPro"/>
</dbReference>